<feature type="region of interest" description="Disordered" evidence="2">
    <location>
        <begin position="98"/>
        <end position="165"/>
    </location>
</feature>
<evidence type="ECO:0000256" key="2">
    <source>
        <dbReference type="SAM" id="MobiDB-lite"/>
    </source>
</evidence>
<feature type="compositionally biased region" description="Low complexity" evidence="2">
    <location>
        <begin position="115"/>
        <end position="126"/>
    </location>
</feature>
<evidence type="ECO:0000313" key="3">
    <source>
        <dbReference type="EMBL" id="CAG19647.1"/>
    </source>
</evidence>
<dbReference type="STRING" id="298386.PBPRA1236"/>
<proteinExistence type="predicted"/>
<dbReference type="HOGENOM" id="CLU_127162_0_0_6"/>
<accession>Q6LSS9</accession>
<name>Q6LSS9_PHOPR</name>
<dbReference type="EMBL" id="CR378667">
    <property type="protein sequence ID" value="CAG19647.1"/>
    <property type="molecule type" value="Genomic_DNA"/>
</dbReference>
<keyword evidence="1" id="KW-0694">RNA-binding</keyword>
<dbReference type="Proteomes" id="UP000000593">
    <property type="component" value="Chromosome 1"/>
</dbReference>
<dbReference type="InterPro" id="IPR036986">
    <property type="entry name" value="S4_RNA-bd_sf"/>
</dbReference>
<protein>
    <submittedName>
        <fullName evidence="3">Uncharacterized protein</fullName>
    </submittedName>
</protein>
<feature type="compositionally biased region" description="Basic residues" evidence="2">
    <location>
        <begin position="127"/>
        <end position="142"/>
    </location>
</feature>
<dbReference type="GO" id="GO:0003723">
    <property type="term" value="F:RNA binding"/>
    <property type="evidence" value="ECO:0007669"/>
    <property type="project" value="UniProtKB-KW"/>
</dbReference>
<sequence length="165" mass="18395">MRYNLRRKLSNERHTMSQEEIEVEAIGIEVSSQPIELYKVLKIANAVSGGGEAKMAISEGYVAVNGELEQRKRRKMYDGDLVEFNEEYYVVLCDQPVQEPSDEPVKKKAEKPAAKKPQSQKANNKGNKPKKSAPKKANKGGKNKPSEPKAVNSADQSTGRKLMSF</sequence>
<evidence type="ECO:0000256" key="1">
    <source>
        <dbReference type="PROSITE-ProRule" id="PRU00182"/>
    </source>
</evidence>
<dbReference type="eggNOG" id="COG2501">
    <property type="taxonomic scope" value="Bacteria"/>
</dbReference>
<feature type="compositionally biased region" description="Basic and acidic residues" evidence="2">
    <location>
        <begin position="103"/>
        <end position="113"/>
    </location>
</feature>
<dbReference type="Pfam" id="PF13275">
    <property type="entry name" value="S4_2"/>
    <property type="match status" value="1"/>
</dbReference>
<keyword evidence="4" id="KW-1185">Reference proteome</keyword>
<dbReference type="AlphaFoldDB" id="Q6LSS9"/>
<dbReference type="Gene3D" id="3.10.290.10">
    <property type="entry name" value="RNA-binding S4 domain"/>
    <property type="match status" value="1"/>
</dbReference>
<dbReference type="PROSITE" id="PS50889">
    <property type="entry name" value="S4"/>
    <property type="match status" value="1"/>
</dbReference>
<evidence type="ECO:0000313" key="4">
    <source>
        <dbReference type="Proteomes" id="UP000000593"/>
    </source>
</evidence>
<dbReference type="SUPFAM" id="SSF55174">
    <property type="entry name" value="Alpha-L RNA-binding motif"/>
    <property type="match status" value="1"/>
</dbReference>
<organism evidence="3 4">
    <name type="scientific">Photobacterium profundum (strain SS9)</name>
    <dbReference type="NCBI Taxonomy" id="298386"/>
    <lineage>
        <taxon>Bacteria</taxon>
        <taxon>Pseudomonadati</taxon>
        <taxon>Pseudomonadota</taxon>
        <taxon>Gammaproteobacteria</taxon>
        <taxon>Vibrionales</taxon>
        <taxon>Vibrionaceae</taxon>
        <taxon>Photobacterium</taxon>
    </lineage>
</organism>
<dbReference type="KEGG" id="ppr:PBPRA1236"/>
<gene>
    <name evidence="3" type="primary">LL1974</name>
    <name evidence="3" type="ordered locus">PBPRA1236</name>
</gene>
<reference evidence="4" key="1">
    <citation type="journal article" date="2005" name="Science">
        <title>Life at depth: Photobacterium profundum genome sequence and expression analysis.</title>
        <authorList>
            <person name="Vezzi A."/>
            <person name="Campanaro S."/>
            <person name="D'Angelo M."/>
            <person name="Simonato F."/>
            <person name="Vitulo N."/>
            <person name="Lauro F.M."/>
            <person name="Cestaro A."/>
            <person name="Malacrida G."/>
            <person name="Simionati B."/>
            <person name="Cannata N."/>
            <person name="Romualdi C."/>
            <person name="Bartlett D.H."/>
            <person name="Valle G."/>
        </authorList>
    </citation>
    <scope>NUCLEOTIDE SEQUENCE [LARGE SCALE GENOMIC DNA]</scope>
    <source>
        <strain evidence="4">ATCC BAA-1253 / SS9</strain>
    </source>
</reference>